<evidence type="ECO:0000313" key="2">
    <source>
        <dbReference type="Proteomes" id="UP000503312"/>
    </source>
</evidence>
<dbReference type="AlphaFoldDB" id="A0A6M9Q7T2"/>
<keyword evidence="2" id="KW-1185">Reference proteome</keyword>
<dbReference type="Proteomes" id="UP000503312">
    <property type="component" value="Chromosome"/>
</dbReference>
<accession>A0A6M9Q7T2</accession>
<dbReference type="EMBL" id="CP028942">
    <property type="protein sequence ID" value="QKM65573.1"/>
    <property type="molecule type" value="Genomic_DNA"/>
</dbReference>
<protein>
    <submittedName>
        <fullName evidence="1">Uncharacterized protein</fullName>
    </submittedName>
</protein>
<gene>
    <name evidence="1" type="ORF">DCO17_10190</name>
</gene>
<dbReference type="KEGG" id="ptrp:DCO17_10190"/>
<evidence type="ECO:0000313" key="1">
    <source>
        <dbReference type="EMBL" id="QKM65573.1"/>
    </source>
</evidence>
<sequence length="63" mass="6645">MVKILSSANEGEIMKRFASILLIAGAALCLSGCLASTTSPVGVNCDFSQEKPLWEMPVACQGR</sequence>
<organism evidence="1 2">
    <name type="scientific">Polynucleobacter tropicus</name>
    <dbReference type="NCBI Taxonomy" id="1743174"/>
    <lineage>
        <taxon>Bacteria</taxon>
        <taxon>Pseudomonadati</taxon>
        <taxon>Pseudomonadota</taxon>
        <taxon>Betaproteobacteria</taxon>
        <taxon>Burkholderiales</taxon>
        <taxon>Burkholderiaceae</taxon>
        <taxon>Polynucleobacter</taxon>
    </lineage>
</organism>
<reference evidence="1 2" key="1">
    <citation type="submission" date="2018-04" db="EMBL/GenBank/DDBJ databases">
        <title>Polynucleobacter sp. UH21B genome.</title>
        <authorList>
            <person name="Hahn M.W."/>
        </authorList>
    </citation>
    <scope>NUCLEOTIDE SEQUENCE [LARGE SCALE GENOMIC DNA]</scope>
    <source>
        <strain evidence="1 2">MWH-UH21B</strain>
    </source>
</reference>
<proteinExistence type="predicted"/>
<name>A0A6M9Q7T2_9BURK</name>